<dbReference type="RefSeq" id="WP_380599802.1">
    <property type="nucleotide sequence ID" value="NZ_JBHSDU010000003.1"/>
</dbReference>
<evidence type="ECO:0000313" key="2">
    <source>
        <dbReference type="Proteomes" id="UP001595904"/>
    </source>
</evidence>
<dbReference type="EMBL" id="JBHSDU010000003">
    <property type="protein sequence ID" value="MFC4311447.1"/>
    <property type="molecule type" value="Genomic_DNA"/>
</dbReference>
<comment type="caution">
    <text evidence="1">The sequence shown here is derived from an EMBL/GenBank/DDBJ whole genome shotgun (WGS) entry which is preliminary data.</text>
</comment>
<organism evidence="1 2">
    <name type="scientific">Steroidobacter flavus</name>
    <dbReference type="NCBI Taxonomy" id="1842136"/>
    <lineage>
        <taxon>Bacteria</taxon>
        <taxon>Pseudomonadati</taxon>
        <taxon>Pseudomonadota</taxon>
        <taxon>Gammaproteobacteria</taxon>
        <taxon>Steroidobacterales</taxon>
        <taxon>Steroidobacteraceae</taxon>
        <taxon>Steroidobacter</taxon>
    </lineage>
</organism>
<sequence>MAIFRVMFSGQKVLLKTHDGVDVCGFVRNEYVRAQTREEAIEKAERKVLERVRNHEGIVELSDSTLQLTVDDVEEGFPPWKLLANESFIFFDIESAATTKGKDASQ</sequence>
<name>A0ABV8SWP3_9GAMM</name>
<dbReference type="Proteomes" id="UP001595904">
    <property type="component" value="Unassembled WGS sequence"/>
</dbReference>
<keyword evidence="2" id="KW-1185">Reference proteome</keyword>
<proteinExistence type="predicted"/>
<protein>
    <submittedName>
        <fullName evidence="1">Uncharacterized protein</fullName>
    </submittedName>
</protein>
<gene>
    <name evidence="1" type="ORF">ACFPN2_20270</name>
</gene>
<accession>A0ABV8SWP3</accession>
<reference evidence="2" key="1">
    <citation type="journal article" date="2019" name="Int. J. Syst. Evol. Microbiol.">
        <title>The Global Catalogue of Microorganisms (GCM) 10K type strain sequencing project: providing services to taxonomists for standard genome sequencing and annotation.</title>
        <authorList>
            <consortium name="The Broad Institute Genomics Platform"/>
            <consortium name="The Broad Institute Genome Sequencing Center for Infectious Disease"/>
            <person name="Wu L."/>
            <person name="Ma J."/>
        </authorList>
    </citation>
    <scope>NUCLEOTIDE SEQUENCE [LARGE SCALE GENOMIC DNA]</scope>
    <source>
        <strain evidence="2">CGMCC 1.10759</strain>
    </source>
</reference>
<evidence type="ECO:0000313" key="1">
    <source>
        <dbReference type="EMBL" id="MFC4311447.1"/>
    </source>
</evidence>